<dbReference type="AlphaFoldDB" id="A0A9E8MY00"/>
<accession>A0A9E8MY00</accession>
<organism evidence="1 2">
    <name type="scientific">Lacinutrix neustonica</name>
    <dbReference type="NCBI Taxonomy" id="2980107"/>
    <lineage>
        <taxon>Bacteria</taxon>
        <taxon>Pseudomonadati</taxon>
        <taxon>Bacteroidota</taxon>
        <taxon>Flavobacteriia</taxon>
        <taxon>Flavobacteriales</taxon>
        <taxon>Flavobacteriaceae</taxon>
        <taxon>Lacinutrix</taxon>
    </lineage>
</organism>
<protein>
    <submittedName>
        <fullName evidence="1">HEAT repeat domain-containing protein</fullName>
    </submittedName>
</protein>
<proteinExistence type="predicted"/>
<sequence length="172" mass="19182">MTLEQIFTDKTIKAKAKVKQIGEWLLEGTLPIDELMVFSEKQPKPIKASCIEAIEYATKKQPKIADETVFTFVTKSLKENEPGVKWESAKVIGNIAKLFPADLSDAIKNLLSNAKSDGTVVRWASAFALGEILKLKLEYNSKLLTKIEKLADAERDNGVKNKYLGALKKIKK</sequence>
<dbReference type="RefSeq" id="WP_267677533.1">
    <property type="nucleotide sequence ID" value="NZ_CP113088.1"/>
</dbReference>
<dbReference type="KEGG" id="lnu:N7U66_04715"/>
<name>A0A9E8MY00_9FLAO</name>
<reference evidence="1" key="1">
    <citation type="submission" date="2022-11" db="EMBL/GenBank/DDBJ databases">
        <title>Lacinutrix neustonica HL-RS19T sp. nov., isolated from the surface microlayer sample of brackish Lake Shihwa.</title>
        <authorList>
            <person name="Choi J.Y."/>
            <person name="Hwang C.Y."/>
        </authorList>
    </citation>
    <scope>NUCLEOTIDE SEQUENCE</scope>
    <source>
        <strain evidence="1">HL-RS19</strain>
    </source>
</reference>
<keyword evidence="2" id="KW-1185">Reference proteome</keyword>
<dbReference type="Proteomes" id="UP001164705">
    <property type="component" value="Chromosome"/>
</dbReference>
<gene>
    <name evidence="1" type="ORF">N7U66_04715</name>
</gene>
<dbReference type="InterPro" id="IPR016024">
    <property type="entry name" value="ARM-type_fold"/>
</dbReference>
<dbReference type="InterPro" id="IPR011989">
    <property type="entry name" value="ARM-like"/>
</dbReference>
<evidence type="ECO:0000313" key="1">
    <source>
        <dbReference type="EMBL" id="WAC02934.1"/>
    </source>
</evidence>
<dbReference type="Gene3D" id="1.25.10.10">
    <property type="entry name" value="Leucine-rich Repeat Variant"/>
    <property type="match status" value="1"/>
</dbReference>
<dbReference type="SUPFAM" id="SSF48371">
    <property type="entry name" value="ARM repeat"/>
    <property type="match status" value="1"/>
</dbReference>
<dbReference type="EMBL" id="CP113088">
    <property type="protein sequence ID" value="WAC02934.1"/>
    <property type="molecule type" value="Genomic_DNA"/>
</dbReference>
<evidence type="ECO:0000313" key="2">
    <source>
        <dbReference type="Proteomes" id="UP001164705"/>
    </source>
</evidence>